<dbReference type="AlphaFoldDB" id="A0A437H214"/>
<dbReference type="PANTHER" id="PTHR30290">
    <property type="entry name" value="PERIPLASMIC BINDING COMPONENT OF ABC TRANSPORTER"/>
    <property type="match status" value="1"/>
</dbReference>
<dbReference type="PIRSF" id="PIRSF002741">
    <property type="entry name" value="MppA"/>
    <property type="match status" value="1"/>
</dbReference>
<dbReference type="GO" id="GO:0015833">
    <property type="term" value="P:peptide transport"/>
    <property type="evidence" value="ECO:0007669"/>
    <property type="project" value="TreeGrafter"/>
</dbReference>
<dbReference type="Gene3D" id="3.10.105.10">
    <property type="entry name" value="Dipeptide-binding Protein, Domain 3"/>
    <property type="match status" value="1"/>
</dbReference>
<dbReference type="InterPro" id="IPR006311">
    <property type="entry name" value="TAT_signal"/>
</dbReference>
<dbReference type="InterPro" id="IPR039424">
    <property type="entry name" value="SBP_5"/>
</dbReference>
<dbReference type="InterPro" id="IPR000914">
    <property type="entry name" value="SBP_5_dom"/>
</dbReference>
<dbReference type="GO" id="GO:0043190">
    <property type="term" value="C:ATP-binding cassette (ABC) transporter complex"/>
    <property type="evidence" value="ECO:0007669"/>
    <property type="project" value="InterPro"/>
</dbReference>
<accession>A0A437H214</accession>
<evidence type="ECO:0000256" key="2">
    <source>
        <dbReference type="ARBA" id="ARBA00005695"/>
    </source>
</evidence>
<evidence type="ECO:0000259" key="3">
    <source>
        <dbReference type="Pfam" id="PF00496"/>
    </source>
</evidence>
<evidence type="ECO:0000313" key="5">
    <source>
        <dbReference type="Proteomes" id="UP000283003"/>
    </source>
</evidence>
<keyword evidence="5" id="KW-1185">Reference proteome</keyword>
<reference evidence="4 5" key="1">
    <citation type="submission" date="2018-12" db="EMBL/GenBank/DDBJ databases">
        <title>Croceicoccus ponticola sp. nov., a lipolytic bacterium isolated from seawater.</title>
        <authorList>
            <person name="Yoon J.-H."/>
        </authorList>
    </citation>
    <scope>NUCLEOTIDE SEQUENCE [LARGE SCALE GENOMIC DNA]</scope>
    <source>
        <strain evidence="4 5">GM-16</strain>
    </source>
</reference>
<organism evidence="4 5">
    <name type="scientific">Croceicoccus ponticola</name>
    <dbReference type="NCBI Taxonomy" id="2217664"/>
    <lineage>
        <taxon>Bacteria</taxon>
        <taxon>Pseudomonadati</taxon>
        <taxon>Pseudomonadota</taxon>
        <taxon>Alphaproteobacteria</taxon>
        <taxon>Sphingomonadales</taxon>
        <taxon>Erythrobacteraceae</taxon>
        <taxon>Croceicoccus</taxon>
    </lineage>
</organism>
<dbReference type="EMBL" id="RXOL01000001">
    <property type="protein sequence ID" value="RVQ69629.1"/>
    <property type="molecule type" value="Genomic_DNA"/>
</dbReference>
<protein>
    <submittedName>
        <fullName evidence="4">ABC transporter substrate-binding protein</fullName>
    </submittedName>
</protein>
<dbReference type="Pfam" id="PF00496">
    <property type="entry name" value="SBP_bac_5"/>
    <property type="match status" value="1"/>
</dbReference>
<evidence type="ECO:0000313" key="4">
    <source>
        <dbReference type="EMBL" id="RVQ69629.1"/>
    </source>
</evidence>
<dbReference type="OrthoDB" id="8144963at2"/>
<feature type="domain" description="Solute-binding protein family 5" evidence="3">
    <location>
        <begin position="90"/>
        <end position="432"/>
    </location>
</feature>
<evidence type="ECO:0000256" key="1">
    <source>
        <dbReference type="ARBA" id="ARBA00004418"/>
    </source>
</evidence>
<gene>
    <name evidence="4" type="ORF">EKN06_05570</name>
</gene>
<comment type="subcellular location">
    <subcellularLocation>
        <location evidence="1">Periplasm</location>
    </subcellularLocation>
</comment>
<dbReference type="Proteomes" id="UP000283003">
    <property type="component" value="Unassembled WGS sequence"/>
</dbReference>
<name>A0A437H214_9SPHN</name>
<sequence>MTAFDPNITRRSVIGAGLAGTGLLALGACGGRDTSRPKRGGMIRIATHSASTSDTLDPGKGGTALDYIRHFMLYNGLTCIEDGSLKAELSLASAFESADLITWQIELKRGILFHDGSELTAKDVVFSLLRHKDPSVGSKMSTLAEQFADVRSDGRYGVVVRLIAPNADLATLLATPHMLIVKAGQTRPDGNGTGPFRLVDFRPGVRTELSRNDEYWIPDSPKLDRIELIAIPDEVSRVNALLSGDVQMINAMNPRSVRRVEASPDYRAMVTPSSLYTNLVMRQDALPTGNPDFVQAVKLMIDRPLINRAVFRNFGTIANDQPIAPFQPYYNPEVPQTVLDLDKARWHIQRSGLTGVRLPLYCSTAAEGSVDMASIMQEYGSRIGLNFAVNRMPADGYYSTHWMRHPLSFGNCNPRPTADLIFSLFFDSKANWNESGWKNERFDRLLVEARGVADEALRAEIYGEMQQIVHDKCGIAIPVFISLIDGYDSRIKGLRPIPLGAFMGYRFGEYVWWDDA</sequence>
<dbReference type="PROSITE" id="PS51318">
    <property type="entry name" value="TAT"/>
    <property type="match status" value="1"/>
</dbReference>
<dbReference type="GO" id="GO:1904680">
    <property type="term" value="F:peptide transmembrane transporter activity"/>
    <property type="evidence" value="ECO:0007669"/>
    <property type="project" value="TreeGrafter"/>
</dbReference>
<dbReference type="InterPro" id="IPR030678">
    <property type="entry name" value="Peptide/Ni-bd"/>
</dbReference>
<dbReference type="SUPFAM" id="SSF53850">
    <property type="entry name" value="Periplasmic binding protein-like II"/>
    <property type="match status" value="1"/>
</dbReference>
<dbReference type="Gene3D" id="3.40.190.10">
    <property type="entry name" value="Periplasmic binding protein-like II"/>
    <property type="match status" value="1"/>
</dbReference>
<dbReference type="GO" id="GO:0030288">
    <property type="term" value="C:outer membrane-bounded periplasmic space"/>
    <property type="evidence" value="ECO:0007669"/>
    <property type="project" value="UniProtKB-ARBA"/>
</dbReference>
<proteinExistence type="inferred from homology"/>
<comment type="similarity">
    <text evidence="2">Belongs to the bacterial solute-binding protein 5 family.</text>
</comment>
<dbReference type="RefSeq" id="WP_127611816.1">
    <property type="nucleotide sequence ID" value="NZ_RXOL01000001.1"/>
</dbReference>
<comment type="caution">
    <text evidence="4">The sequence shown here is derived from an EMBL/GenBank/DDBJ whole genome shotgun (WGS) entry which is preliminary data.</text>
</comment>
<dbReference type="CDD" id="cd08503">
    <property type="entry name" value="PBP2_NikA_DppA_OppA_like_17"/>
    <property type="match status" value="1"/>
</dbReference>